<evidence type="ECO:0000256" key="1">
    <source>
        <dbReference type="ARBA" id="ARBA00022690"/>
    </source>
</evidence>
<keyword evidence="1" id="KW-0646">Protease inhibitor</keyword>
<dbReference type="GO" id="GO:0004867">
    <property type="term" value="F:serine-type endopeptidase inhibitor activity"/>
    <property type="evidence" value="ECO:0007669"/>
    <property type="project" value="InterPro"/>
</dbReference>
<dbReference type="EMBL" id="JAUUTY010000003">
    <property type="protein sequence ID" value="KAK1660913.1"/>
    <property type="molecule type" value="Genomic_DNA"/>
</dbReference>
<organism evidence="4 5">
    <name type="scientific">Lolium multiflorum</name>
    <name type="common">Italian ryegrass</name>
    <name type="synonym">Lolium perenne subsp. multiflorum</name>
    <dbReference type="NCBI Taxonomy" id="4521"/>
    <lineage>
        <taxon>Eukaryota</taxon>
        <taxon>Viridiplantae</taxon>
        <taxon>Streptophyta</taxon>
        <taxon>Embryophyta</taxon>
        <taxon>Tracheophyta</taxon>
        <taxon>Spermatophyta</taxon>
        <taxon>Magnoliopsida</taxon>
        <taxon>Liliopsida</taxon>
        <taxon>Poales</taxon>
        <taxon>Poaceae</taxon>
        <taxon>BOP clade</taxon>
        <taxon>Pooideae</taxon>
        <taxon>Poodae</taxon>
        <taxon>Poeae</taxon>
        <taxon>Poeae Chloroplast Group 2 (Poeae type)</taxon>
        <taxon>Loliodinae</taxon>
        <taxon>Loliinae</taxon>
        <taxon>Lolium</taxon>
    </lineage>
</organism>
<dbReference type="InterPro" id="IPR000877">
    <property type="entry name" value="Prot_inh_BBI"/>
</dbReference>
<name>A0AAD8SM98_LOLMU</name>
<sequence length="150" mass="16268">MPYAEGGRRRLTDAVSGRRRRGLGQRRCRCYAEGQGDADGCPRRSLLYADGVCTPTVVFVSCPGEATALVVFADIHATSVGEDKAIDINPGKLKCCSNCNFSFSGLYNCDDVVLDKCDLVCRSCTVMKTYPVKEYKCADTFLGICGPPCK</sequence>
<keyword evidence="2" id="KW-1015">Disulfide bond</keyword>
<dbReference type="SMART" id="SM00269">
    <property type="entry name" value="BowB"/>
    <property type="match status" value="1"/>
</dbReference>
<evidence type="ECO:0000256" key="2">
    <source>
        <dbReference type="ARBA" id="ARBA00023157"/>
    </source>
</evidence>
<dbReference type="AlphaFoldDB" id="A0AAD8SM98"/>
<dbReference type="InterPro" id="IPR035995">
    <property type="entry name" value="Bowman-Birk_prot_inh"/>
</dbReference>
<accession>A0AAD8SM98</accession>
<reference evidence="4" key="1">
    <citation type="submission" date="2023-07" db="EMBL/GenBank/DDBJ databases">
        <title>A chromosome-level genome assembly of Lolium multiflorum.</title>
        <authorList>
            <person name="Chen Y."/>
            <person name="Copetti D."/>
            <person name="Kolliker R."/>
            <person name="Studer B."/>
        </authorList>
    </citation>
    <scope>NUCLEOTIDE SEQUENCE</scope>
    <source>
        <strain evidence="4">02402/16</strain>
        <tissue evidence="4">Leaf</tissue>
    </source>
</reference>
<dbReference type="Gene3D" id="2.10.69.10">
    <property type="entry name" value="Cysteine Protease (Bromelain) Inhibitor, subunit H"/>
    <property type="match status" value="1"/>
</dbReference>
<gene>
    <name evidence="4" type="ORF">QYE76_049072</name>
</gene>
<dbReference type="PANTHER" id="PTHR37378">
    <property type="entry name" value="BOWMAN_BIRK DOMAIN-CONTAINING PROTEIN-RELATED"/>
    <property type="match status" value="1"/>
</dbReference>
<protein>
    <recommendedName>
        <fullName evidence="3">Bowman-Birk serine protease inhibitors family domain-containing protein</fullName>
    </recommendedName>
</protein>
<dbReference type="Proteomes" id="UP001231189">
    <property type="component" value="Unassembled WGS sequence"/>
</dbReference>
<proteinExistence type="predicted"/>
<evidence type="ECO:0000259" key="3">
    <source>
        <dbReference type="SMART" id="SM00269"/>
    </source>
</evidence>
<dbReference type="GO" id="GO:0005576">
    <property type="term" value="C:extracellular region"/>
    <property type="evidence" value="ECO:0007669"/>
    <property type="project" value="InterPro"/>
</dbReference>
<dbReference type="InterPro" id="IPR044167">
    <property type="entry name" value="WIP1"/>
</dbReference>
<comment type="caution">
    <text evidence="4">The sequence shown here is derived from an EMBL/GenBank/DDBJ whole genome shotgun (WGS) entry which is preliminary data.</text>
</comment>
<dbReference type="SUPFAM" id="SSF57247">
    <property type="entry name" value="Bowman-Birk inhibitor, BBI"/>
    <property type="match status" value="1"/>
</dbReference>
<feature type="domain" description="Bowman-Birk serine protease inhibitors family" evidence="3">
    <location>
        <begin position="95"/>
        <end position="149"/>
    </location>
</feature>
<evidence type="ECO:0000313" key="5">
    <source>
        <dbReference type="Proteomes" id="UP001231189"/>
    </source>
</evidence>
<evidence type="ECO:0000313" key="4">
    <source>
        <dbReference type="EMBL" id="KAK1660913.1"/>
    </source>
</evidence>
<dbReference type="PANTHER" id="PTHR37378:SF2">
    <property type="entry name" value="BOWMAN-BIRK TYPE WOUND-INDUCED PROTEINASE INHIBITOR WIP1"/>
    <property type="match status" value="1"/>
</dbReference>
<keyword evidence="5" id="KW-1185">Reference proteome</keyword>